<evidence type="ECO:0000313" key="5">
    <source>
        <dbReference type="Proteomes" id="UP000528286"/>
    </source>
</evidence>
<dbReference type="SUPFAM" id="SSF55729">
    <property type="entry name" value="Acyl-CoA N-acyltransferases (Nat)"/>
    <property type="match status" value="1"/>
</dbReference>
<dbReference type="EMBL" id="JACIEZ010000001">
    <property type="protein sequence ID" value="MBB4063504.1"/>
    <property type="molecule type" value="Genomic_DNA"/>
</dbReference>
<evidence type="ECO:0000256" key="1">
    <source>
        <dbReference type="ARBA" id="ARBA00022679"/>
    </source>
</evidence>
<keyword evidence="5" id="KW-1185">Reference proteome</keyword>
<dbReference type="Proteomes" id="UP000528286">
    <property type="component" value="Unassembled WGS sequence"/>
</dbReference>
<evidence type="ECO:0000256" key="2">
    <source>
        <dbReference type="ARBA" id="ARBA00023315"/>
    </source>
</evidence>
<proteinExistence type="predicted"/>
<dbReference type="AlphaFoldDB" id="A0A7W6NJH9"/>
<feature type="domain" description="N-acetyltransferase" evidence="3">
    <location>
        <begin position="13"/>
        <end position="161"/>
    </location>
</feature>
<dbReference type="InterPro" id="IPR016181">
    <property type="entry name" value="Acyl_CoA_acyltransferase"/>
</dbReference>
<protein>
    <submittedName>
        <fullName evidence="4">GNAT superfamily N-acetyltransferase</fullName>
    </submittedName>
</protein>
<dbReference type="PANTHER" id="PTHR10545">
    <property type="entry name" value="DIAMINE N-ACETYLTRANSFERASE"/>
    <property type="match status" value="1"/>
</dbReference>
<evidence type="ECO:0000259" key="3">
    <source>
        <dbReference type="PROSITE" id="PS51186"/>
    </source>
</evidence>
<dbReference type="InterPro" id="IPR051016">
    <property type="entry name" value="Diverse_Substrate_AcTransf"/>
</dbReference>
<dbReference type="PANTHER" id="PTHR10545:SF29">
    <property type="entry name" value="GH14572P-RELATED"/>
    <property type="match status" value="1"/>
</dbReference>
<dbReference type="Pfam" id="PF00583">
    <property type="entry name" value="Acetyltransf_1"/>
    <property type="match status" value="1"/>
</dbReference>
<evidence type="ECO:0000313" key="4">
    <source>
        <dbReference type="EMBL" id="MBB4063504.1"/>
    </source>
</evidence>
<keyword evidence="1 4" id="KW-0808">Transferase</keyword>
<dbReference type="RefSeq" id="WP_382340390.1">
    <property type="nucleotide sequence ID" value="NZ_JACIEZ010000001.1"/>
</dbReference>
<comment type="caution">
    <text evidence="4">The sequence shown here is derived from an EMBL/GenBank/DDBJ whole genome shotgun (WGS) entry which is preliminary data.</text>
</comment>
<keyword evidence="2" id="KW-0012">Acyltransferase</keyword>
<dbReference type="PROSITE" id="PS51186">
    <property type="entry name" value="GNAT"/>
    <property type="match status" value="1"/>
</dbReference>
<gene>
    <name evidence="4" type="ORF">GGR23_000665</name>
</gene>
<sequence length="161" mass="17730">MNDMILDSRPPVVRIRNAKREDLPVLAAMVTELAAHHGDSACLSEGALERDLFGPTPWIRALIAESAGHAMGYAILTPVYRANEGARGMEIHQLYVRPTFRSQGIGQSLVSIAREEARRLGCSYMTVGAATGNFRAHRFYETLSFKPRPVTGMRYNQALAG</sequence>
<accession>A0A7W6NJH9</accession>
<name>A0A7W6NJH9_9HYPH</name>
<dbReference type="InterPro" id="IPR000182">
    <property type="entry name" value="GNAT_dom"/>
</dbReference>
<dbReference type="GO" id="GO:0008080">
    <property type="term" value="F:N-acetyltransferase activity"/>
    <property type="evidence" value="ECO:0007669"/>
    <property type="project" value="TreeGrafter"/>
</dbReference>
<dbReference type="Gene3D" id="3.40.630.30">
    <property type="match status" value="1"/>
</dbReference>
<dbReference type="CDD" id="cd04301">
    <property type="entry name" value="NAT_SF"/>
    <property type="match status" value="1"/>
</dbReference>
<organism evidence="4 5">
    <name type="scientific">Gellertiella hungarica</name>
    <dbReference type="NCBI Taxonomy" id="1572859"/>
    <lineage>
        <taxon>Bacteria</taxon>
        <taxon>Pseudomonadati</taxon>
        <taxon>Pseudomonadota</taxon>
        <taxon>Alphaproteobacteria</taxon>
        <taxon>Hyphomicrobiales</taxon>
        <taxon>Rhizobiaceae</taxon>
        <taxon>Gellertiella</taxon>
    </lineage>
</organism>
<reference evidence="4 5" key="1">
    <citation type="submission" date="2020-08" db="EMBL/GenBank/DDBJ databases">
        <title>Genomic Encyclopedia of Type Strains, Phase IV (KMG-IV): sequencing the most valuable type-strain genomes for metagenomic binning, comparative biology and taxonomic classification.</title>
        <authorList>
            <person name="Goeker M."/>
        </authorList>
    </citation>
    <scope>NUCLEOTIDE SEQUENCE [LARGE SCALE GENOMIC DNA]</scope>
    <source>
        <strain evidence="4 5">DSM 29853</strain>
    </source>
</reference>